<name>A0ABU6KE31_9BACI</name>
<accession>A0ABU6KE31</accession>
<dbReference type="Proteomes" id="UP001335737">
    <property type="component" value="Unassembled WGS sequence"/>
</dbReference>
<organism evidence="2 3">
    <name type="scientific">Virgibacillus tibetensis</name>
    <dbReference type="NCBI Taxonomy" id="3042313"/>
    <lineage>
        <taxon>Bacteria</taxon>
        <taxon>Bacillati</taxon>
        <taxon>Bacillota</taxon>
        <taxon>Bacilli</taxon>
        <taxon>Bacillales</taxon>
        <taxon>Bacillaceae</taxon>
        <taxon>Virgibacillus</taxon>
    </lineage>
</organism>
<dbReference type="SUPFAM" id="SSF55154">
    <property type="entry name" value="CYTH-like phosphatases"/>
    <property type="match status" value="1"/>
</dbReference>
<dbReference type="SMART" id="SM01118">
    <property type="entry name" value="CYTH"/>
    <property type="match status" value="1"/>
</dbReference>
<dbReference type="InterPro" id="IPR023577">
    <property type="entry name" value="CYTH_domain"/>
</dbReference>
<protein>
    <submittedName>
        <fullName evidence="2">CYTH domain-containing protein</fullName>
    </submittedName>
</protein>
<comment type="caution">
    <text evidence="2">The sequence shown here is derived from an EMBL/GenBank/DDBJ whole genome shotgun (WGS) entry which is preliminary data.</text>
</comment>
<evidence type="ECO:0000313" key="3">
    <source>
        <dbReference type="Proteomes" id="UP001335737"/>
    </source>
</evidence>
<dbReference type="InterPro" id="IPR033469">
    <property type="entry name" value="CYTH-like_dom_sf"/>
</dbReference>
<dbReference type="PIRSF" id="PIRSF012526">
    <property type="entry name" value="CYTH_UCP012526"/>
    <property type="match status" value="1"/>
</dbReference>
<keyword evidence="3" id="KW-1185">Reference proteome</keyword>
<dbReference type="PROSITE" id="PS51707">
    <property type="entry name" value="CYTH"/>
    <property type="match status" value="1"/>
</dbReference>
<evidence type="ECO:0000259" key="1">
    <source>
        <dbReference type="PROSITE" id="PS51707"/>
    </source>
</evidence>
<reference evidence="2 3" key="1">
    <citation type="journal article" date="2024" name="Int. J. Syst. Evol. Microbiol.">
        <title>Virgibacillus tibetensis sp. nov., isolated from salt lake on the Tibetan Plateau of China.</title>
        <authorList>
            <person name="Phurbu D."/>
            <person name="Liu Z.-X."/>
            <person name="Wang R."/>
            <person name="Zheng Y.-Y."/>
            <person name="Liu H.-C."/>
            <person name="Zhou Y.-G."/>
            <person name="Yu Y.-J."/>
            <person name="Li A.-H."/>
        </authorList>
    </citation>
    <scope>NUCLEOTIDE SEQUENCE [LARGE SCALE GENOMIC DNA]</scope>
    <source>
        <strain evidence="2 3">C22-A2</strain>
    </source>
</reference>
<dbReference type="CDD" id="cd07762">
    <property type="entry name" value="CYTH-like_Pase_1"/>
    <property type="match status" value="1"/>
</dbReference>
<sequence>MAQEIEIEYKNLLKETEFHSLLAHLPFPQQGKTQINYYFETENFSLKKSGCALRIREKNNAYQLTLKEPHQHGLLETHDNLTKEEASQWIQGSKIEKEHTGRQLKDFGINVEDLIYFGSLTTVRRELNYKDVLLVLDYSTYNGQADFELELEAPSVETGLSEFDYLLKTYAIPKRKTPNKIKRFFNTL</sequence>
<dbReference type="InterPro" id="IPR009195">
    <property type="entry name" value="Uncharacterised_YjbK"/>
</dbReference>
<evidence type="ECO:0000313" key="2">
    <source>
        <dbReference type="EMBL" id="MEC5423592.1"/>
    </source>
</evidence>
<gene>
    <name evidence="2" type="ORF">QGM71_08820</name>
</gene>
<feature type="domain" description="CYTH" evidence="1">
    <location>
        <begin position="4"/>
        <end position="188"/>
    </location>
</feature>
<proteinExistence type="predicted"/>
<dbReference type="Pfam" id="PF01928">
    <property type="entry name" value="CYTH"/>
    <property type="match status" value="1"/>
</dbReference>
<dbReference type="EMBL" id="JARZFX010000003">
    <property type="protein sequence ID" value="MEC5423592.1"/>
    <property type="molecule type" value="Genomic_DNA"/>
</dbReference>
<dbReference type="Gene3D" id="2.40.320.10">
    <property type="entry name" value="Hypothetical Protein Pfu-838710-001"/>
    <property type="match status" value="1"/>
</dbReference>
<dbReference type="RefSeq" id="WP_327607161.1">
    <property type="nucleotide sequence ID" value="NZ_JARZFX010000003.1"/>
</dbReference>